<evidence type="ECO:0000256" key="10">
    <source>
        <dbReference type="NCBIfam" id="TIGR00551"/>
    </source>
</evidence>
<evidence type="ECO:0000313" key="15">
    <source>
        <dbReference type="EMBL" id="SHI30215.1"/>
    </source>
</evidence>
<evidence type="ECO:0000256" key="2">
    <source>
        <dbReference type="ARBA" id="ARBA00004950"/>
    </source>
</evidence>
<dbReference type="OrthoDB" id="9806724at2"/>
<evidence type="ECO:0000259" key="14">
    <source>
        <dbReference type="Pfam" id="PF02910"/>
    </source>
</evidence>
<dbReference type="STRING" id="558155.SAMN04487911_10127"/>
<feature type="domain" description="FAD-dependent oxidoreductase 2 FAD-binding" evidence="13">
    <location>
        <begin position="5"/>
        <end position="389"/>
    </location>
</feature>
<dbReference type="InterPro" id="IPR037099">
    <property type="entry name" value="Fum_R/Succ_DH_flav-like_C_sf"/>
</dbReference>
<evidence type="ECO:0000256" key="5">
    <source>
        <dbReference type="ARBA" id="ARBA00022630"/>
    </source>
</evidence>
<evidence type="ECO:0000256" key="7">
    <source>
        <dbReference type="ARBA" id="ARBA00022827"/>
    </source>
</evidence>
<dbReference type="UniPathway" id="UPA00253">
    <property type="reaction ID" value="UER00326"/>
</dbReference>
<dbReference type="InterPro" id="IPR036188">
    <property type="entry name" value="FAD/NAD-bd_sf"/>
</dbReference>
<comment type="similarity">
    <text evidence="3 12">Belongs to the FAD-dependent oxidoreductase 2 family. NadB subfamily.</text>
</comment>
<comment type="pathway">
    <text evidence="2 12">Cofactor biosynthesis; NAD(+) biosynthesis; iminoaspartate from L-aspartate (oxidase route): step 1/1.</text>
</comment>
<dbReference type="Gene3D" id="3.90.700.10">
    <property type="entry name" value="Succinate dehydrogenase/fumarate reductase flavoprotein, catalytic domain"/>
    <property type="match status" value="1"/>
</dbReference>
<evidence type="ECO:0000256" key="12">
    <source>
        <dbReference type="RuleBase" id="RU362049"/>
    </source>
</evidence>
<dbReference type="Pfam" id="PF00890">
    <property type="entry name" value="FAD_binding_2"/>
    <property type="match status" value="1"/>
</dbReference>
<comment type="catalytic activity">
    <reaction evidence="9">
        <text>L-aspartate + O2 = iminosuccinate + H2O2</text>
        <dbReference type="Rhea" id="RHEA:25876"/>
        <dbReference type="ChEBI" id="CHEBI:15379"/>
        <dbReference type="ChEBI" id="CHEBI:16240"/>
        <dbReference type="ChEBI" id="CHEBI:29991"/>
        <dbReference type="ChEBI" id="CHEBI:77875"/>
        <dbReference type="EC" id="1.4.3.16"/>
    </reaction>
    <physiologicalReaction direction="left-to-right" evidence="9">
        <dbReference type="Rhea" id="RHEA:25877"/>
    </physiologicalReaction>
</comment>
<dbReference type="RefSeq" id="WP_072762613.1">
    <property type="nucleotide sequence ID" value="NZ_FQYX01000001.1"/>
</dbReference>
<dbReference type="Proteomes" id="UP000184231">
    <property type="component" value="Unassembled WGS sequence"/>
</dbReference>
<keyword evidence="6 12" id="KW-0662">Pyridine nucleotide biosynthesis</keyword>
<evidence type="ECO:0000259" key="13">
    <source>
        <dbReference type="Pfam" id="PF00890"/>
    </source>
</evidence>
<keyword evidence="8 12" id="KW-0560">Oxidoreductase</keyword>
<evidence type="ECO:0000256" key="4">
    <source>
        <dbReference type="ARBA" id="ARBA00012173"/>
    </source>
</evidence>
<dbReference type="PANTHER" id="PTHR42716:SF2">
    <property type="entry name" value="L-ASPARTATE OXIDASE, CHLOROPLASTIC"/>
    <property type="match status" value="1"/>
</dbReference>
<sequence>METHTLVIGSGVAGLTFAIKMATEFPHKKVTIVTKAAKGESNTKYAQGGVAVVSDLKEDSYENHIQDTLTAGDGLCDPEIVAMVVKEGPLRLAELMRWGANFDCDTSGKLNLGKEGGHSEYRVVHHKDITGFEIERALLKRIAALPNITLLPYHFTVDLITGHHFSTTASSPTSCYGAYVMDEKSGEVFPIKASSTLLATGGMGRLYGHTTNPLVATGDGIAMAYRAKADIEDMEFIQFHPTALYEGKEGPAFLISEAVRGFGAFLRNGKGDRFMPKYHPKAELASRDIVAQSIDNELRKSGDTHVFLDCTHLEMTAFKKHFPNIYKRCLDAGYALEKDMIPVVPAAHYLCGGIKVDRHGRTSIRNLFACGECTRTGLHGANRLASNSILEALVYAHNSFVYHKANPLQPSPVAVPPWKDNGVSYPQDQNAIEQQLKALQALMRTSVGIVRSQEQLQKAEEQLALIYQEVTSLYKHSKMSPPLCELRNMVNLAHLIIGQSLKRTTNKGGYYKVDLIDNTEEIRGTEPLLCL</sequence>
<dbReference type="EMBL" id="FQYX01000001">
    <property type="protein sequence ID" value="SHI30215.1"/>
    <property type="molecule type" value="Genomic_DNA"/>
</dbReference>
<dbReference type="InterPro" id="IPR005288">
    <property type="entry name" value="NadB"/>
</dbReference>
<evidence type="ECO:0000256" key="9">
    <source>
        <dbReference type="ARBA" id="ARBA00048305"/>
    </source>
</evidence>
<name>A0A1M6A182_9FLAO</name>
<dbReference type="PRINTS" id="PR00368">
    <property type="entry name" value="FADPNR"/>
</dbReference>
<comment type="function">
    <text evidence="12">Catalyzes the oxidation of L-aspartate to iminoaspartate.</text>
</comment>
<keyword evidence="7 12" id="KW-0274">FAD</keyword>
<keyword evidence="16" id="KW-1185">Reference proteome</keyword>
<dbReference type="Pfam" id="PF02910">
    <property type="entry name" value="Succ_DH_flav_C"/>
    <property type="match status" value="1"/>
</dbReference>
<feature type="domain" description="Fumarate reductase/succinate dehydrogenase flavoprotein-like C-terminal" evidence="14">
    <location>
        <begin position="437"/>
        <end position="516"/>
    </location>
</feature>
<dbReference type="PANTHER" id="PTHR42716">
    <property type="entry name" value="L-ASPARTATE OXIDASE"/>
    <property type="match status" value="1"/>
</dbReference>
<dbReference type="GO" id="GO:0005737">
    <property type="term" value="C:cytoplasm"/>
    <property type="evidence" value="ECO:0007669"/>
    <property type="project" value="UniProtKB-SubCell"/>
</dbReference>
<protein>
    <recommendedName>
        <fullName evidence="4 10">L-aspartate oxidase</fullName>
        <ecNumber evidence="4 10">1.4.3.16</ecNumber>
    </recommendedName>
</protein>
<dbReference type="SUPFAM" id="SSF56425">
    <property type="entry name" value="Succinate dehydrogenase/fumarate reductase flavoprotein, catalytic domain"/>
    <property type="match status" value="1"/>
</dbReference>
<evidence type="ECO:0000256" key="11">
    <source>
        <dbReference type="PIRSR" id="PIRSR000171-1"/>
    </source>
</evidence>
<dbReference type="FunFam" id="3.90.700.10:FF:000002">
    <property type="entry name" value="L-aspartate oxidase"/>
    <property type="match status" value="1"/>
</dbReference>
<dbReference type="SUPFAM" id="SSF46977">
    <property type="entry name" value="Succinate dehydrogenase/fumarate reductase flavoprotein C-terminal domain"/>
    <property type="match status" value="1"/>
</dbReference>
<evidence type="ECO:0000313" key="16">
    <source>
        <dbReference type="Proteomes" id="UP000184231"/>
    </source>
</evidence>
<dbReference type="NCBIfam" id="TIGR00551">
    <property type="entry name" value="nadB"/>
    <property type="match status" value="1"/>
</dbReference>
<feature type="active site" description="Proton acceptor" evidence="11">
    <location>
        <position position="287"/>
    </location>
</feature>
<comment type="cofactor">
    <cofactor evidence="1 12">
        <name>FAD</name>
        <dbReference type="ChEBI" id="CHEBI:57692"/>
    </cofactor>
</comment>
<keyword evidence="5 12" id="KW-0285">Flavoprotein</keyword>
<dbReference type="SUPFAM" id="SSF51905">
    <property type="entry name" value="FAD/NAD(P)-binding domain"/>
    <property type="match status" value="1"/>
</dbReference>
<reference evidence="15 16" key="1">
    <citation type="submission" date="2016-11" db="EMBL/GenBank/DDBJ databases">
        <authorList>
            <person name="Jaros S."/>
            <person name="Januszkiewicz K."/>
            <person name="Wedrychowicz H."/>
        </authorList>
    </citation>
    <scope>NUCLEOTIDE SEQUENCE [LARGE SCALE GENOMIC DNA]</scope>
    <source>
        <strain evidence="15 16">CGMCC 1.8863</strain>
    </source>
</reference>
<comment type="subcellular location">
    <subcellularLocation>
        <location evidence="12">Cytoplasm</location>
    </subcellularLocation>
</comment>
<dbReference type="Gene3D" id="1.20.58.100">
    <property type="entry name" value="Fumarate reductase/succinate dehydrogenase flavoprotein-like, C-terminal domain"/>
    <property type="match status" value="1"/>
</dbReference>
<organism evidence="15 16">
    <name type="scientific">Arenibacter nanhaiticus</name>
    <dbReference type="NCBI Taxonomy" id="558155"/>
    <lineage>
        <taxon>Bacteria</taxon>
        <taxon>Pseudomonadati</taxon>
        <taxon>Bacteroidota</taxon>
        <taxon>Flavobacteriia</taxon>
        <taxon>Flavobacteriales</taxon>
        <taxon>Flavobacteriaceae</taxon>
        <taxon>Arenibacter</taxon>
    </lineage>
</organism>
<dbReference type="Gene3D" id="3.50.50.60">
    <property type="entry name" value="FAD/NAD(P)-binding domain"/>
    <property type="match status" value="1"/>
</dbReference>
<dbReference type="PIRSF" id="PIRSF000171">
    <property type="entry name" value="SDHA_APRA_LASPO"/>
    <property type="match status" value="1"/>
</dbReference>
<evidence type="ECO:0000256" key="6">
    <source>
        <dbReference type="ARBA" id="ARBA00022642"/>
    </source>
</evidence>
<dbReference type="EC" id="1.4.3.16" evidence="4 10"/>
<gene>
    <name evidence="15" type="ORF">SAMN04487911_10127</name>
</gene>
<dbReference type="AlphaFoldDB" id="A0A1M6A182"/>
<evidence type="ECO:0000256" key="8">
    <source>
        <dbReference type="ARBA" id="ARBA00023002"/>
    </source>
</evidence>
<dbReference type="GO" id="GO:0009435">
    <property type="term" value="P:NAD+ biosynthetic process"/>
    <property type="evidence" value="ECO:0007669"/>
    <property type="project" value="UniProtKB-UniPathway"/>
</dbReference>
<dbReference type="GO" id="GO:0008734">
    <property type="term" value="F:L-aspartate oxidase activity"/>
    <property type="evidence" value="ECO:0007669"/>
    <property type="project" value="UniProtKB-UniRule"/>
</dbReference>
<evidence type="ECO:0000256" key="1">
    <source>
        <dbReference type="ARBA" id="ARBA00001974"/>
    </source>
</evidence>
<evidence type="ECO:0000256" key="3">
    <source>
        <dbReference type="ARBA" id="ARBA00008562"/>
    </source>
</evidence>
<proteinExistence type="inferred from homology"/>
<dbReference type="InterPro" id="IPR027477">
    <property type="entry name" value="Succ_DH/fumarate_Rdtase_cat_sf"/>
</dbReference>
<dbReference type="InterPro" id="IPR003953">
    <property type="entry name" value="FAD-dep_OxRdtase_2_FAD-bd"/>
</dbReference>
<accession>A0A1M6A182</accession>
<dbReference type="InterPro" id="IPR015939">
    <property type="entry name" value="Fum_Rdtase/Succ_DH_flav-like_C"/>
</dbReference>